<feature type="compositionally biased region" description="Low complexity" evidence="8">
    <location>
        <begin position="220"/>
        <end position="232"/>
    </location>
</feature>
<evidence type="ECO:0000259" key="10">
    <source>
        <dbReference type="Pfam" id="PF02897"/>
    </source>
</evidence>
<feature type="domain" description="Peptidase S9 prolyl oligopeptidase catalytic" evidence="9">
    <location>
        <begin position="1066"/>
        <end position="1152"/>
    </location>
</feature>
<dbReference type="EMBL" id="JAAAIM010001257">
    <property type="protein sequence ID" value="KAG0280542.1"/>
    <property type="molecule type" value="Genomic_DNA"/>
</dbReference>
<dbReference type="PRINTS" id="PR00862">
    <property type="entry name" value="PROLIGOPTASE"/>
</dbReference>
<dbReference type="InterPro" id="IPR023302">
    <property type="entry name" value="Pept_S9A_N"/>
</dbReference>
<evidence type="ECO:0000256" key="8">
    <source>
        <dbReference type="SAM" id="MobiDB-lite"/>
    </source>
</evidence>
<organism evidence="11 12">
    <name type="scientific">Linnemannia gamsii</name>
    <dbReference type="NCBI Taxonomy" id="64522"/>
    <lineage>
        <taxon>Eukaryota</taxon>
        <taxon>Fungi</taxon>
        <taxon>Fungi incertae sedis</taxon>
        <taxon>Mucoromycota</taxon>
        <taxon>Mortierellomycotina</taxon>
        <taxon>Mortierellomycetes</taxon>
        <taxon>Mortierellales</taxon>
        <taxon>Mortierellaceae</taxon>
        <taxon>Linnemannia</taxon>
    </lineage>
</organism>
<evidence type="ECO:0000256" key="3">
    <source>
        <dbReference type="ARBA" id="ARBA00022801"/>
    </source>
</evidence>
<evidence type="ECO:0000259" key="9">
    <source>
        <dbReference type="Pfam" id="PF00326"/>
    </source>
</evidence>
<evidence type="ECO:0000256" key="1">
    <source>
        <dbReference type="ARBA" id="ARBA00005228"/>
    </source>
</evidence>
<sequence length="1218" mass="138267">MTNNTNNRDRDRDRTYHRENWDEKSEQFLLFADRSRGLLPTDNNIATSTVNSLIHSKLDSCHFLLPTQQRQQKQQSSQTPKHETHQLIMDCTSSLVSPLQLSNKGSPDSSSPALVHKPQQPHGPPKLPQLAKRIPRPITLYNETLIDYYHWMHYLNQDPDVETYIQAESEYTAAWIAQSGIESLQKQLDLEISQIQTSMARQSTRGNHPFLDTSNDDYADGSMQSSDDGSSGSRDDIKKPQVEHLERTQFWDVDQWRYWLDGTVGDNGVYKRRPIPPDAHQRTMELARRSYMSLRPRAEPNLDRKTGSPSQSFPSQLQFFFPSRTVDHGKHKVIDTDEDKHKRNGGKAKTAGGCPFEPNVSTLDVEIVLDVNRLAKKVKRKGGAGRFSFGAIEIQPQHTSLRNSRSSKYNPSSMGGGGTKKETFLAYTYDVVGDERYRIRIMPLPSTSSLRSVDSTLSSTQSALSLASECERRALPAAFDFDNWCETLDQGQSIMTLDGNVLKDAGAETRWVKLGQDLYLYFTRLDSKGLSKEVWRVKIDSLDAAGVGDGLDFGQDTEDKPTTKPQYSPRLVPELVMREKDERNELLISQTNDGQFLLIESSGQTNSHTYFLSVDSPEAGWHIVRQPEDNVIYKVEHHSGYFYLRTNHNSALNFKVLRIPVEEYLNNNFGTLVETPAELRRVSSPPTAPTRPFLPQYFQDEVVIAHDPSEYLERFEVFVEHLVAWVWRGGLQEFRIFQAPRFCGGNGTCPDFPLVELQRVRPYDPKFKVATVMPGNTRDEGERLFRDFYSTRLRYLNCSFIHPWALYELEMHDLTPLMEARNSEEDDDKVRKSTRLVCQEPFPIGVHYGKSAQGSLQDSGHLGKDSEKEQKLEMSRYKELRIMVASTHSTKNPQNQDDENPGSNKTMIPISVVYFTYPDGDRFPRKAGFVNAYGAYGSMTSPAFDPTKILPLLRRGLVYVQVHPRGDGVMGPSWYTDGKMENKRNTFYDVEDVLLYLRDSGLVEPGGVVVQGRSAGGLVTGWIANRWGEATQLSPGSSIGDRQRNDADVDGTERGGRKNIVREMVKVVLAQVPFLDVIADMSDPNIPWVEYEWSEWGSPLQSREIFEVMKTYSPYDRVRNQPYPAMMVMGGLSDARVSYAEPLKYVAKLRSIDGKTNDCQSVEKFDKGKKQMCTGEKETPLLLQIEDGGHFSGSISLWMAFALYHLKADKDVCESYLD</sequence>
<keyword evidence="2" id="KW-0645">Protease</keyword>
<keyword evidence="4" id="KW-0720">Serine protease</keyword>
<evidence type="ECO:0000256" key="4">
    <source>
        <dbReference type="ARBA" id="ARBA00022825"/>
    </source>
</evidence>
<evidence type="ECO:0000256" key="2">
    <source>
        <dbReference type="ARBA" id="ARBA00022670"/>
    </source>
</evidence>
<evidence type="ECO:0000313" key="11">
    <source>
        <dbReference type="EMBL" id="KAG0280542.1"/>
    </source>
</evidence>
<feature type="compositionally biased region" description="Polar residues" evidence="8">
    <location>
        <begin position="98"/>
        <end position="112"/>
    </location>
</feature>
<comment type="similarity">
    <text evidence="1">Belongs to the peptidase S9A family.</text>
</comment>
<gene>
    <name evidence="11" type="ORF">BGZ96_001523</name>
</gene>
<evidence type="ECO:0000256" key="7">
    <source>
        <dbReference type="ARBA" id="ARBA00045448"/>
    </source>
</evidence>
<dbReference type="Pfam" id="PF02897">
    <property type="entry name" value="Peptidase_S9_N"/>
    <property type="match status" value="1"/>
</dbReference>
<protein>
    <recommendedName>
        <fullName evidence="5">Prolyl endopeptidase-like</fullName>
    </recommendedName>
    <alternativeName>
        <fullName evidence="6">Prolylendopeptidase-like</fullName>
    </alternativeName>
</protein>
<dbReference type="Gene3D" id="3.40.50.1820">
    <property type="entry name" value="alpha/beta hydrolase"/>
    <property type="match status" value="1"/>
</dbReference>
<dbReference type="InterPro" id="IPR051543">
    <property type="entry name" value="Serine_Peptidase_S9A"/>
</dbReference>
<reference evidence="11 12" key="1">
    <citation type="journal article" date="2020" name="Fungal Divers.">
        <title>Resolving the Mortierellaceae phylogeny through synthesis of multi-gene phylogenetics and phylogenomics.</title>
        <authorList>
            <person name="Vandepol N."/>
            <person name="Liber J."/>
            <person name="Desiro A."/>
            <person name="Na H."/>
            <person name="Kennedy M."/>
            <person name="Barry K."/>
            <person name="Grigoriev I.V."/>
            <person name="Miller A.N."/>
            <person name="O'Donnell K."/>
            <person name="Stajich J.E."/>
            <person name="Bonito G."/>
        </authorList>
    </citation>
    <scope>NUCLEOTIDE SEQUENCE [LARGE SCALE GENOMIC DNA]</scope>
    <source>
        <strain evidence="11 12">AD045</strain>
    </source>
</reference>
<evidence type="ECO:0000256" key="6">
    <source>
        <dbReference type="ARBA" id="ARBA00042165"/>
    </source>
</evidence>
<evidence type="ECO:0000313" key="12">
    <source>
        <dbReference type="Proteomes" id="UP001194696"/>
    </source>
</evidence>
<dbReference type="PANTHER" id="PTHR11757">
    <property type="entry name" value="PROTEASE FAMILY S9A OLIGOPEPTIDASE"/>
    <property type="match status" value="1"/>
</dbReference>
<dbReference type="Gene3D" id="2.130.10.120">
    <property type="entry name" value="Prolyl oligopeptidase, N-terminal domain"/>
    <property type="match status" value="1"/>
</dbReference>
<feature type="compositionally biased region" description="Basic and acidic residues" evidence="8">
    <location>
        <begin position="1041"/>
        <end position="1055"/>
    </location>
</feature>
<feature type="region of interest" description="Disordered" evidence="8">
    <location>
        <begin position="334"/>
        <end position="353"/>
    </location>
</feature>
<feature type="region of interest" description="Disordered" evidence="8">
    <location>
        <begin position="1033"/>
        <end position="1055"/>
    </location>
</feature>
<keyword evidence="12" id="KW-1185">Reference proteome</keyword>
<feature type="compositionally biased region" description="Basic and acidic residues" evidence="8">
    <location>
        <begin position="861"/>
        <end position="870"/>
    </location>
</feature>
<dbReference type="InterPro" id="IPR029058">
    <property type="entry name" value="AB_hydrolase_fold"/>
</dbReference>
<feature type="domain" description="Peptidase S9A N-terminal" evidence="10">
    <location>
        <begin position="574"/>
        <end position="811"/>
    </location>
</feature>
<proteinExistence type="inferred from homology"/>
<dbReference type="InterPro" id="IPR002470">
    <property type="entry name" value="Peptidase_S9A"/>
</dbReference>
<feature type="region of interest" description="Disordered" evidence="8">
    <location>
        <begin position="848"/>
        <end position="870"/>
    </location>
</feature>
<dbReference type="SUPFAM" id="SSF53474">
    <property type="entry name" value="alpha/beta-Hydrolases"/>
    <property type="match status" value="1"/>
</dbReference>
<dbReference type="PANTHER" id="PTHR11757:SF19">
    <property type="entry name" value="PROLYL ENDOPEPTIDASE-LIKE"/>
    <property type="match status" value="1"/>
</dbReference>
<comment type="function">
    <text evidence="7">Serine peptidase whose precise substrate specificity remains unclear. Does not cleave peptides after a arginine or lysine residue. Regulates trans-Golgi network morphology and sorting by regulating the membrane binding of the AP-1 complex. May play a role in the regulation of synaptic vesicle exocytosis.</text>
</comment>
<feature type="domain" description="Peptidase S9 prolyl oligopeptidase catalytic" evidence="9">
    <location>
        <begin position="947"/>
        <end position="1028"/>
    </location>
</feature>
<dbReference type="SUPFAM" id="SSF50993">
    <property type="entry name" value="Peptidase/esterase 'gauge' domain"/>
    <property type="match status" value="1"/>
</dbReference>
<evidence type="ECO:0000256" key="5">
    <source>
        <dbReference type="ARBA" id="ARBA00039290"/>
    </source>
</evidence>
<feature type="region of interest" description="Disordered" evidence="8">
    <location>
        <begin position="199"/>
        <end position="241"/>
    </location>
</feature>
<feature type="region of interest" description="Disordered" evidence="8">
    <location>
        <begin position="886"/>
        <end position="905"/>
    </location>
</feature>
<dbReference type="InterPro" id="IPR001375">
    <property type="entry name" value="Peptidase_S9_cat"/>
</dbReference>
<accession>A0ABQ7JMA5</accession>
<keyword evidence="3" id="KW-0378">Hydrolase</keyword>
<comment type="caution">
    <text evidence="11">The sequence shown here is derived from an EMBL/GenBank/DDBJ whole genome shotgun (WGS) entry which is preliminary data.</text>
</comment>
<dbReference type="Proteomes" id="UP001194696">
    <property type="component" value="Unassembled WGS sequence"/>
</dbReference>
<feature type="region of interest" description="Disordered" evidence="8">
    <location>
        <begin position="98"/>
        <end position="131"/>
    </location>
</feature>
<name>A0ABQ7JMA5_9FUNG</name>
<dbReference type="Pfam" id="PF00326">
    <property type="entry name" value="Peptidase_S9"/>
    <property type="match status" value="2"/>
</dbReference>